<evidence type="ECO:0000313" key="2">
    <source>
        <dbReference type="Proteomes" id="UP000824238"/>
    </source>
</evidence>
<name>A0A9D1DK19_9FIRM</name>
<protein>
    <submittedName>
        <fullName evidence="1">CoA transferase</fullName>
    </submittedName>
</protein>
<sequence>MNTDKMLPLEGIKVVELATVVAAPTAGRMLCAYGAEVIKVENLIGDDLRRAGEFERVVCEDYKNPIFTIQNSGKKLVALNLKSEEGKRAMLKLLEDADVFLSNVRAASLARLGLDYETLSAAYPGLIYAHFSGFGPKGPSAADPGFDSTAFWLRSGPMADWQVPGSFPFNPTYAFGDMATSSVLFSGILMALMGRERTGKGTLVNTSLFASGIWCNSVGVVSHQPQFGGKRDLDPLRPADPLSQFYRCADGKWIGVFDNDYKREREKFAKLFDLPELVEDPRCASLEELARTDAVVEIVEKINKLFLTRTSAEWRAYLTENSVSCEVMHCIRDVSTDEQALANGYVEELEFADGLKVMMPCPPVHFSEYGRRPYAPCGAIGEDTAEVLGGLGYSEADIAQMRESGAAK</sequence>
<reference evidence="1" key="2">
    <citation type="journal article" date="2021" name="PeerJ">
        <title>Extensive microbial diversity within the chicken gut microbiome revealed by metagenomics and culture.</title>
        <authorList>
            <person name="Gilroy R."/>
            <person name="Ravi A."/>
            <person name="Getino M."/>
            <person name="Pursley I."/>
            <person name="Horton D.L."/>
            <person name="Alikhan N.F."/>
            <person name="Baker D."/>
            <person name="Gharbi K."/>
            <person name="Hall N."/>
            <person name="Watson M."/>
            <person name="Adriaenssens E.M."/>
            <person name="Foster-Nyarko E."/>
            <person name="Jarju S."/>
            <person name="Secka A."/>
            <person name="Antonio M."/>
            <person name="Oren A."/>
            <person name="Chaudhuri R.R."/>
            <person name="La Ragione R."/>
            <person name="Hildebrand F."/>
            <person name="Pallen M.J."/>
        </authorList>
    </citation>
    <scope>NUCLEOTIDE SEQUENCE</scope>
    <source>
        <strain evidence="1">ChiGjej3B3-7149</strain>
    </source>
</reference>
<dbReference type="EMBL" id="DVHH01000055">
    <property type="protein sequence ID" value="HIR54359.1"/>
    <property type="molecule type" value="Genomic_DNA"/>
</dbReference>
<dbReference type="Gene3D" id="3.30.1540.10">
    <property type="entry name" value="formyl-coa transferase, domain 3"/>
    <property type="match status" value="1"/>
</dbReference>
<gene>
    <name evidence="1" type="ORF">IAD36_02000</name>
</gene>
<organism evidence="1 2">
    <name type="scientific">Candidatus Scatomorpha intestinigallinarum</name>
    <dbReference type="NCBI Taxonomy" id="2840923"/>
    <lineage>
        <taxon>Bacteria</taxon>
        <taxon>Bacillati</taxon>
        <taxon>Bacillota</taxon>
        <taxon>Clostridia</taxon>
        <taxon>Eubacteriales</taxon>
        <taxon>Candidatus Scatomorpha</taxon>
    </lineage>
</organism>
<dbReference type="SUPFAM" id="SSF89796">
    <property type="entry name" value="CoA-transferase family III (CaiB/BaiF)"/>
    <property type="match status" value="1"/>
</dbReference>
<dbReference type="PANTHER" id="PTHR48228">
    <property type="entry name" value="SUCCINYL-COA--D-CITRAMALATE COA-TRANSFERASE"/>
    <property type="match status" value="1"/>
</dbReference>
<dbReference type="Gene3D" id="3.40.50.10540">
    <property type="entry name" value="Crotonobetainyl-coa:carnitine coa-transferase, domain 1"/>
    <property type="match status" value="1"/>
</dbReference>
<dbReference type="Pfam" id="PF02515">
    <property type="entry name" value="CoA_transf_3"/>
    <property type="match status" value="1"/>
</dbReference>
<dbReference type="Proteomes" id="UP000824238">
    <property type="component" value="Unassembled WGS sequence"/>
</dbReference>
<dbReference type="InterPro" id="IPR003673">
    <property type="entry name" value="CoA-Trfase_fam_III"/>
</dbReference>
<accession>A0A9D1DK19</accession>
<dbReference type="InterPro" id="IPR044855">
    <property type="entry name" value="CoA-Trfase_III_dom3_sf"/>
</dbReference>
<dbReference type="AlphaFoldDB" id="A0A9D1DK19"/>
<dbReference type="PANTHER" id="PTHR48228:SF2">
    <property type="entry name" value="E-CINNAMOYL-COA:R-PHENYLLACTATE COA TRANSFERASE LARGE SUBUNIT"/>
    <property type="match status" value="1"/>
</dbReference>
<dbReference type="InterPro" id="IPR050509">
    <property type="entry name" value="CoA-transferase_III"/>
</dbReference>
<dbReference type="InterPro" id="IPR023606">
    <property type="entry name" value="CoA-Trfase_III_dom_1_sf"/>
</dbReference>
<dbReference type="GO" id="GO:0016740">
    <property type="term" value="F:transferase activity"/>
    <property type="evidence" value="ECO:0007669"/>
    <property type="project" value="UniProtKB-KW"/>
</dbReference>
<reference evidence="1" key="1">
    <citation type="submission" date="2020-10" db="EMBL/GenBank/DDBJ databases">
        <authorList>
            <person name="Gilroy R."/>
        </authorList>
    </citation>
    <scope>NUCLEOTIDE SEQUENCE</scope>
    <source>
        <strain evidence="1">ChiGjej3B3-7149</strain>
    </source>
</reference>
<keyword evidence="1" id="KW-0808">Transferase</keyword>
<proteinExistence type="predicted"/>
<comment type="caution">
    <text evidence="1">The sequence shown here is derived from an EMBL/GenBank/DDBJ whole genome shotgun (WGS) entry which is preliminary data.</text>
</comment>
<evidence type="ECO:0000313" key="1">
    <source>
        <dbReference type="EMBL" id="HIR54359.1"/>
    </source>
</evidence>